<dbReference type="InterPro" id="IPR046960">
    <property type="entry name" value="PPR_At4g14850-like_plant"/>
</dbReference>
<dbReference type="FunFam" id="1.25.40.10:FF:000366">
    <property type="entry name" value="Pentatricopeptide (PPR) repeat-containing protein"/>
    <property type="match status" value="1"/>
</dbReference>
<dbReference type="Pfam" id="PF20431">
    <property type="entry name" value="E_motif"/>
    <property type="match status" value="1"/>
</dbReference>
<evidence type="ECO:0000313" key="6">
    <source>
        <dbReference type="Proteomes" id="UP000077755"/>
    </source>
</evidence>
<dbReference type="AlphaFoldDB" id="A0AAF0WQE5"/>
<protein>
    <recommendedName>
        <fullName evidence="4">DYW domain-containing protein</fullName>
    </recommendedName>
</protein>
<dbReference type="FunFam" id="1.25.40.10:FF:000382">
    <property type="entry name" value="Pentatricopeptide repeat-containing protein"/>
    <property type="match status" value="1"/>
</dbReference>
<feature type="repeat" description="PPR" evidence="3">
    <location>
        <begin position="267"/>
        <end position="301"/>
    </location>
</feature>
<dbReference type="PANTHER" id="PTHR47926:SF538">
    <property type="entry name" value="WHIM2 DOMAIN-CONTAINING PROTEIN"/>
    <property type="match status" value="1"/>
</dbReference>
<proteinExistence type="inferred from homology"/>
<evidence type="ECO:0000256" key="3">
    <source>
        <dbReference type="PROSITE-ProRule" id="PRU00708"/>
    </source>
</evidence>
<dbReference type="Pfam" id="PF14432">
    <property type="entry name" value="DYW_deaminase"/>
    <property type="match status" value="1"/>
</dbReference>
<organism evidence="5 6">
    <name type="scientific">Daucus carota subsp. sativus</name>
    <name type="common">Carrot</name>
    <dbReference type="NCBI Taxonomy" id="79200"/>
    <lineage>
        <taxon>Eukaryota</taxon>
        <taxon>Viridiplantae</taxon>
        <taxon>Streptophyta</taxon>
        <taxon>Embryophyta</taxon>
        <taxon>Tracheophyta</taxon>
        <taxon>Spermatophyta</taxon>
        <taxon>Magnoliopsida</taxon>
        <taxon>eudicotyledons</taxon>
        <taxon>Gunneridae</taxon>
        <taxon>Pentapetalae</taxon>
        <taxon>asterids</taxon>
        <taxon>campanulids</taxon>
        <taxon>Apiales</taxon>
        <taxon>Apiaceae</taxon>
        <taxon>Apioideae</taxon>
        <taxon>Scandiceae</taxon>
        <taxon>Daucinae</taxon>
        <taxon>Daucus</taxon>
        <taxon>Daucus sect. Daucus</taxon>
    </lineage>
</organism>
<dbReference type="Gene3D" id="1.25.40.10">
    <property type="entry name" value="Tetratricopeptide repeat domain"/>
    <property type="match status" value="4"/>
</dbReference>
<dbReference type="PROSITE" id="PS51375">
    <property type="entry name" value="PPR"/>
    <property type="match status" value="6"/>
</dbReference>
<dbReference type="PANTHER" id="PTHR47926">
    <property type="entry name" value="PENTATRICOPEPTIDE REPEAT-CONTAINING PROTEIN"/>
    <property type="match status" value="1"/>
</dbReference>
<feature type="repeat" description="PPR" evidence="3">
    <location>
        <begin position="201"/>
        <end position="235"/>
    </location>
</feature>
<dbReference type="InterPro" id="IPR002885">
    <property type="entry name" value="PPR_rpt"/>
</dbReference>
<dbReference type="Proteomes" id="UP000077755">
    <property type="component" value="Chromosome 3"/>
</dbReference>
<evidence type="ECO:0000256" key="1">
    <source>
        <dbReference type="ARBA" id="ARBA00006643"/>
    </source>
</evidence>
<keyword evidence="6" id="KW-1185">Reference proteome</keyword>
<keyword evidence="2" id="KW-0677">Repeat</keyword>
<accession>A0AAF0WQE5</accession>
<evidence type="ECO:0000256" key="2">
    <source>
        <dbReference type="ARBA" id="ARBA00022737"/>
    </source>
</evidence>
<name>A0AAF0WQE5_DAUCS</name>
<dbReference type="Pfam" id="PF20430">
    <property type="entry name" value="Eplus_motif"/>
    <property type="match status" value="1"/>
</dbReference>
<dbReference type="GO" id="GO:0008270">
    <property type="term" value="F:zinc ion binding"/>
    <property type="evidence" value="ECO:0007669"/>
    <property type="project" value="InterPro"/>
</dbReference>
<dbReference type="FunFam" id="1.25.40.10:FF:000073">
    <property type="entry name" value="Pentatricopeptide repeat-containing protein chloroplastic"/>
    <property type="match status" value="1"/>
</dbReference>
<dbReference type="InterPro" id="IPR046849">
    <property type="entry name" value="E2_motif"/>
</dbReference>
<dbReference type="InterPro" id="IPR032867">
    <property type="entry name" value="DYW_dom"/>
</dbReference>
<dbReference type="FunFam" id="1.25.40.10:FF:000031">
    <property type="entry name" value="Pentatricopeptide repeat-containing protein mitochondrial"/>
    <property type="match status" value="1"/>
</dbReference>
<dbReference type="GO" id="GO:0003723">
    <property type="term" value="F:RNA binding"/>
    <property type="evidence" value="ECO:0007669"/>
    <property type="project" value="InterPro"/>
</dbReference>
<reference evidence="5" key="1">
    <citation type="journal article" date="2016" name="Nat. Genet.">
        <title>A high-quality carrot genome assembly provides new insights into carotenoid accumulation and asterid genome evolution.</title>
        <authorList>
            <person name="Iorizzo M."/>
            <person name="Ellison S."/>
            <person name="Senalik D."/>
            <person name="Zeng P."/>
            <person name="Satapoomin P."/>
            <person name="Huang J."/>
            <person name="Bowman M."/>
            <person name="Iovene M."/>
            <person name="Sanseverino W."/>
            <person name="Cavagnaro P."/>
            <person name="Yildiz M."/>
            <person name="Macko-Podgorni A."/>
            <person name="Moranska E."/>
            <person name="Grzebelus E."/>
            <person name="Grzebelus D."/>
            <person name="Ashrafi H."/>
            <person name="Zheng Z."/>
            <person name="Cheng S."/>
            <person name="Spooner D."/>
            <person name="Van Deynze A."/>
            <person name="Simon P."/>
        </authorList>
    </citation>
    <scope>NUCLEOTIDE SEQUENCE</scope>
    <source>
        <tissue evidence="5">Leaf</tissue>
    </source>
</reference>
<reference evidence="5" key="2">
    <citation type="submission" date="2022-03" db="EMBL/GenBank/DDBJ databases">
        <title>Draft title - Genomic analysis of global carrot germplasm unveils the trajectory of domestication and the origin of high carotenoid orange carrot.</title>
        <authorList>
            <person name="Iorizzo M."/>
            <person name="Ellison S."/>
            <person name="Senalik D."/>
            <person name="Macko-Podgorni A."/>
            <person name="Grzebelus D."/>
            <person name="Bostan H."/>
            <person name="Rolling W."/>
            <person name="Curaba J."/>
            <person name="Simon P."/>
        </authorList>
    </citation>
    <scope>NUCLEOTIDE SEQUENCE</scope>
    <source>
        <tissue evidence="5">Leaf</tissue>
    </source>
</reference>
<feature type="repeat" description="PPR" evidence="3">
    <location>
        <begin position="466"/>
        <end position="500"/>
    </location>
</feature>
<dbReference type="FunFam" id="1.25.40.10:FF:000201">
    <property type="entry name" value="Pentatricopeptide repeat-containing protein mitochondrial"/>
    <property type="match status" value="1"/>
</dbReference>
<comment type="similarity">
    <text evidence="1">Belongs to the PPR family. PCMP-H subfamily.</text>
</comment>
<dbReference type="GO" id="GO:0009451">
    <property type="term" value="P:RNA modification"/>
    <property type="evidence" value="ECO:0007669"/>
    <property type="project" value="InterPro"/>
</dbReference>
<dbReference type="Pfam" id="PF13041">
    <property type="entry name" value="PPR_2"/>
    <property type="match status" value="4"/>
</dbReference>
<dbReference type="EMBL" id="CP093345">
    <property type="protein sequence ID" value="WOG92598.1"/>
    <property type="molecule type" value="Genomic_DNA"/>
</dbReference>
<evidence type="ECO:0000313" key="5">
    <source>
        <dbReference type="EMBL" id="WOG92598.1"/>
    </source>
</evidence>
<evidence type="ECO:0000259" key="4">
    <source>
        <dbReference type="Pfam" id="PF14432"/>
    </source>
</evidence>
<dbReference type="Pfam" id="PF01535">
    <property type="entry name" value="PPR"/>
    <property type="match status" value="4"/>
</dbReference>
<feature type="repeat" description="PPR" evidence="3">
    <location>
        <begin position="369"/>
        <end position="403"/>
    </location>
</feature>
<gene>
    <name evidence="5" type="ORF">DCAR_0311871</name>
</gene>
<feature type="repeat" description="PPR" evidence="3">
    <location>
        <begin position="568"/>
        <end position="602"/>
    </location>
</feature>
<dbReference type="NCBIfam" id="TIGR00756">
    <property type="entry name" value="PPR"/>
    <property type="match status" value="6"/>
</dbReference>
<feature type="domain" description="DYW" evidence="4">
    <location>
        <begin position="783"/>
        <end position="875"/>
    </location>
</feature>
<dbReference type="InterPro" id="IPR011990">
    <property type="entry name" value="TPR-like_helical_dom_sf"/>
</dbReference>
<dbReference type="InterPro" id="IPR046848">
    <property type="entry name" value="E_motif"/>
</dbReference>
<feature type="repeat" description="PPR" evidence="3">
    <location>
        <begin position="166"/>
        <end position="200"/>
    </location>
</feature>
<sequence>MSLTQRLRPKSLYCRTLVQCQSQTRCSYQSMPLISSSNDVSIRFSNNLNCFPGADNVFDELSQRDISETNRVLFGYSRDNMNLEAIKYFVGIRRLGSPVDGCSLSCVLKVCGVLFDQILGKQVHCHCVKSGFLEDVSVGTSLIDMYMKSENVAEGKQVFKEMPERNVVSWTSLLSGSSWNGLFDEAVDIFFQMQHAGINPNSFTFAAVLGALANNGLVEKGIRVHAMVIKSGFELATFVCNSLMNMYFKSGLINDAKAVFNGIRNRTVVSWNCMIAGFVTNGLDVEALELFNRMRVAGIDLTQSIFVTVIKLCSDLHELGYARQVHSLVIKSGFGLDPNIITSLMVNYTKCGEMNDAFEIFSTTPGVHNVVSWTAIINGYLKNGEVKQAAELFCQMNREAVRPNDFTYSTILTAHPTISLFQVHAPVIKSNYERTASVGTALLDAYVKIGHINDAERVFDLVEEKDIVAWSAMLGGYAQVGDSIGAIRLFCQLAKERINPNEYTFSSVINSCCNPMATVEQGKQLHARSIKSGHHNALCVSSALVTMYAKRGNIESANEIFKRQKERDLVSWNSMISGYSQHGYGTMALEIFEEMQTHNLQLDDVTFIGVLTACTHVGLVEKGQRYFDMMVKDHHIDPTMEHYSCMVDLYSRAGLLEKAMSIIEGMPFPAGATIWRTLLGACRVHRNLEIGKRAGEELMSLDPQHSAAYVLLSNLYAAAGKWQEKGKVRKLMDERKVKKEAGYSWIEVKRKTYSFLAGDRSHPLSDSIYLKLADLNVRLKDAGYQPDTNYVLQDIEEEHKEATLSEHSERLAIAFGLIATPPSSPLYVMKNLRVCGDCHTVIKLISSLEGRVIVVRDSNRYHHFKEGSCSCGEYW</sequence>